<feature type="chain" id="PRO_5022716468" evidence="8">
    <location>
        <begin position="31"/>
        <end position="457"/>
    </location>
</feature>
<dbReference type="PANTHER" id="PTHR30026">
    <property type="entry name" value="OUTER MEMBRANE PROTEIN TOLC"/>
    <property type="match status" value="1"/>
</dbReference>
<dbReference type="Gene3D" id="1.20.1600.10">
    <property type="entry name" value="Outer membrane efflux proteins (OEP)"/>
    <property type="match status" value="1"/>
</dbReference>
<dbReference type="InterPro" id="IPR003423">
    <property type="entry name" value="OMP_efflux"/>
</dbReference>
<dbReference type="EMBL" id="VOOR01000004">
    <property type="protein sequence ID" value="TXB68407.1"/>
    <property type="molecule type" value="Genomic_DNA"/>
</dbReference>
<dbReference type="PANTHER" id="PTHR30026:SF20">
    <property type="entry name" value="OUTER MEMBRANE PROTEIN TOLC"/>
    <property type="match status" value="1"/>
</dbReference>
<gene>
    <name evidence="9" type="ORF">FRY97_03240</name>
</gene>
<evidence type="ECO:0000256" key="1">
    <source>
        <dbReference type="ARBA" id="ARBA00004442"/>
    </source>
</evidence>
<evidence type="ECO:0000256" key="4">
    <source>
        <dbReference type="ARBA" id="ARBA00022452"/>
    </source>
</evidence>
<dbReference type="GO" id="GO:1990281">
    <property type="term" value="C:efflux pump complex"/>
    <property type="evidence" value="ECO:0007669"/>
    <property type="project" value="TreeGrafter"/>
</dbReference>
<reference evidence="9 10" key="1">
    <citation type="submission" date="2019-08" db="EMBL/GenBank/DDBJ databases">
        <title>Genome of Phaeodactylibacter luteus.</title>
        <authorList>
            <person name="Bowman J.P."/>
        </authorList>
    </citation>
    <scope>NUCLEOTIDE SEQUENCE [LARGE SCALE GENOMIC DNA]</scope>
    <source>
        <strain evidence="9 10">KCTC 42180</strain>
    </source>
</reference>
<dbReference type="AlphaFoldDB" id="A0A5C6S1U2"/>
<feature type="signal peptide" evidence="8">
    <location>
        <begin position="1"/>
        <end position="30"/>
    </location>
</feature>
<dbReference type="GO" id="GO:0009279">
    <property type="term" value="C:cell outer membrane"/>
    <property type="evidence" value="ECO:0007669"/>
    <property type="project" value="UniProtKB-SubCell"/>
</dbReference>
<keyword evidence="3" id="KW-0813">Transport</keyword>
<evidence type="ECO:0000256" key="8">
    <source>
        <dbReference type="SAM" id="SignalP"/>
    </source>
</evidence>
<comment type="similarity">
    <text evidence="2">Belongs to the outer membrane factor (OMF) (TC 1.B.17) family.</text>
</comment>
<protein>
    <submittedName>
        <fullName evidence="9">TolC family protein</fullName>
    </submittedName>
</protein>
<dbReference type="OrthoDB" id="9771205at2"/>
<keyword evidence="4" id="KW-1134">Transmembrane beta strand</keyword>
<dbReference type="InterPro" id="IPR051906">
    <property type="entry name" value="TolC-like"/>
</dbReference>
<accession>A0A5C6S1U2</accession>
<keyword evidence="8" id="KW-0732">Signal</keyword>
<keyword evidence="6" id="KW-0472">Membrane</keyword>
<keyword evidence="7" id="KW-0998">Cell outer membrane</keyword>
<evidence type="ECO:0000256" key="3">
    <source>
        <dbReference type="ARBA" id="ARBA00022448"/>
    </source>
</evidence>
<comment type="caution">
    <text evidence="9">The sequence shown here is derived from an EMBL/GenBank/DDBJ whole genome shotgun (WGS) entry which is preliminary data.</text>
</comment>
<keyword evidence="5" id="KW-0812">Transmembrane</keyword>
<keyword evidence="10" id="KW-1185">Reference proteome</keyword>
<organism evidence="9 10">
    <name type="scientific">Phaeodactylibacter luteus</name>
    <dbReference type="NCBI Taxonomy" id="1564516"/>
    <lineage>
        <taxon>Bacteria</taxon>
        <taxon>Pseudomonadati</taxon>
        <taxon>Bacteroidota</taxon>
        <taxon>Saprospiria</taxon>
        <taxon>Saprospirales</taxon>
        <taxon>Haliscomenobacteraceae</taxon>
        <taxon>Phaeodactylibacter</taxon>
    </lineage>
</organism>
<evidence type="ECO:0000256" key="7">
    <source>
        <dbReference type="ARBA" id="ARBA00023237"/>
    </source>
</evidence>
<proteinExistence type="inferred from homology"/>
<name>A0A5C6S1U2_9BACT</name>
<evidence type="ECO:0000256" key="2">
    <source>
        <dbReference type="ARBA" id="ARBA00007613"/>
    </source>
</evidence>
<evidence type="ECO:0000256" key="5">
    <source>
        <dbReference type="ARBA" id="ARBA00022692"/>
    </source>
</evidence>
<dbReference type="GO" id="GO:0015288">
    <property type="term" value="F:porin activity"/>
    <property type="evidence" value="ECO:0007669"/>
    <property type="project" value="TreeGrafter"/>
</dbReference>
<evidence type="ECO:0000313" key="10">
    <source>
        <dbReference type="Proteomes" id="UP000321580"/>
    </source>
</evidence>
<dbReference type="Pfam" id="PF02321">
    <property type="entry name" value="OEP"/>
    <property type="match status" value="2"/>
</dbReference>
<sequence length="457" mass="50878">MSLNVSLYKPLLMKHLFFLFAALLPTLSLAQQPLSLSDAIQAGLDNNYQIRIAAVRKGIADNNNDWAIAGRFPTINLTANSQNNYRNLSNPAGPLTGSNAFNTGITPGVDFNLLLFNGYRVKITKEQLETQAGLSANAQQLAVENTIQRIIQAYYNALVQQQQLEVVAEVMALSRDRVEYQELRQEYGQASTFDILQTRDAYLNDSANYVLQQNTFDAAIRDLNLAMGIDELNTAYELTDELALSADTYNLADLQERMLNSNIQLRGEYINRELANINTRLQETAFKPTVQLQAGATYNVGISFGEQTLSFGGNATTNEIPQVAAKTFQPFVNLSAAYPLYDGGARRARLENAQQEELVAQYTISDLKRALNNQLANTLATYNTQVRLVEVTTSLVDNARQNLGIAEERFRGGLINSFDYRSIQVSYINASQQRLTALFNLKNTETELIRLIGGLVR</sequence>
<dbReference type="Proteomes" id="UP000321580">
    <property type="component" value="Unassembled WGS sequence"/>
</dbReference>
<dbReference type="SUPFAM" id="SSF56954">
    <property type="entry name" value="Outer membrane efflux proteins (OEP)"/>
    <property type="match status" value="1"/>
</dbReference>
<comment type="subcellular location">
    <subcellularLocation>
        <location evidence="1">Cell outer membrane</location>
    </subcellularLocation>
</comment>
<evidence type="ECO:0000313" key="9">
    <source>
        <dbReference type="EMBL" id="TXB68407.1"/>
    </source>
</evidence>
<dbReference type="GO" id="GO:0015562">
    <property type="term" value="F:efflux transmembrane transporter activity"/>
    <property type="evidence" value="ECO:0007669"/>
    <property type="project" value="InterPro"/>
</dbReference>
<evidence type="ECO:0000256" key="6">
    <source>
        <dbReference type="ARBA" id="ARBA00023136"/>
    </source>
</evidence>